<reference evidence="11" key="1">
    <citation type="submission" date="2025-05" db="UniProtKB">
        <authorList>
            <consortium name="RefSeq"/>
        </authorList>
    </citation>
    <scope>NUCLEOTIDE SEQUENCE [LARGE SCALE GENOMIC DNA]</scope>
</reference>
<gene>
    <name evidence="12" type="primary">B3GALT4</name>
</gene>
<dbReference type="RefSeq" id="XP_072844007.1">
    <property type="nucleotide sequence ID" value="XM_072987906.1"/>
</dbReference>
<comment type="subcellular location">
    <subcellularLocation>
        <location evidence="1 10">Golgi apparatus membrane</location>
        <topology evidence="1 10">Single-pass type II membrane protein</topology>
    </subcellularLocation>
</comment>
<evidence type="ECO:0000256" key="9">
    <source>
        <dbReference type="ARBA" id="ARBA00023136"/>
    </source>
</evidence>
<proteinExistence type="inferred from homology"/>
<keyword evidence="7" id="KW-1133">Transmembrane helix</keyword>
<dbReference type="Proteomes" id="UP001652642">
    <property type="component" value="Chromosome 2"/>
</dbReference>
<keyword evidence="8 10" id="KW-0333">Golgi apparatus</keyword>
<dbReference type="EC" id="2.4.1.-" evidence="10"/>
<dbReference type="Gene3D" id="3.90.550.50">
    <property type="match status" value="1"/>
</dbReference>
<dbReference type="GeneID" id="110091025"/>
<keyword evidence="3 10" id="KW-0328">Glycosyltransferase</keyword>
<protein>
    <recommendedName>
        <fullName evidence="10">Hexosyltransferase</fullName>
        <ecNumber evidence="10">2.4.1.-</ecNumber>
    </recommendedName>
</protein>
<dbReference type="PANTHER" id="PTHR11214">
    <property type="entry name" value="BETA-1,3-N-ACETYLGLUCOSAMINYLTRANSFERASE"/>
    <property type="match status" value="1"/>
</dbReference>
<evidence type="ECO:0000256" key="5">
    <source>
        <dbReference type="ARBA" id="ARBA00022692"/>
    </source>
</evidence>
<evidence type="ECO:0000256" key="8">
    <source>
        <dbReference type="ARBA" id="ARBA00023034"/>
    </source>
</evidence>
<dbReference type="InterPro" id="IPR002659">
    <property type="entry name" value="Glyco_trans_31"/>
</dbReference>
<reference evidence="12" key="2">
    <citation type="submission" date="2025-08" db="UniProtKB">
        <authorList>
            <consortium name="RefSeq"/>
        </authorList>
    </citation>
    <scope>IDENTIFICATION</scope>
</reference>
<evidence type="ECO:0000256" key="6">
    <source>
        <dbReference type="ARBA" id="ARBA00022968"/>
    </source>
</evidence>
<evidence type="ECO:0000256" key="1">
    <source>
        <dbReference type="ARBA" id="ARBA00004323"/>
    </source>
</evidence>
<evidence type="ECO:0000256" key="3">
    <source>
        <dbReference type="ARBA" id="ARBA00022676"/>
    </source>
</evidence>
<name>A0ABM5FF30_9SAUR</name>
<evidence type="ECO:0000256" key="4">
    <source>
        <dbReference type="ARBA" id="ARBA00022679"/>
    </source>
</evidence>
<dbReference type="Pfam" id="PF01762">
    <property type="entry name" value="Galactosyl_T"/>
    <property type="match status" value="1"/>
</dbReference>
<evidence type="ECO:0000256" key="2">
    <source>
        <dbReference type="ARBA" id="ARBA00008661"/>
    </source>
</evidence>
<evidence type="ECO:0000256" key="10">
    <source>
        <dbReference type="RuleBase" id="RU363063"/>
    </source>
</evidence>
<keyword evidence="9" id="KW-0472">Membrane</keyword>
<accession>A0ABM5FF30</accession>
<keyword evidence="5" id="KW-0812">Transmembrane</keyword>
<dbReference type="PANTHER" id="PTHR11214:SF378">
    <property type="entry name" value="BETA-1,3-GALACTOSYLTRANSFERASE 4"/>
    <property type="match status" value="1"/>
</dbReference>
<keyword evidence="4" id="KW-0808">Transferase</keyword>
<evidence type="ECO:0000313" key="12">
    <source>
        <dbReference type="RefSeq" id="XP_072844007.1"/>
    </source>
</evidence>
<sequence length="349" mass="38009">MALPSLLKRCLRFRLLWGLLSGLTTLSTLSFLASGGHEVLLSSSLPYLLDSGGHHPLSAPLLPSSEDFLLQPPPEACSPRPPSLLVLVTSAPEHTAQRQAVRDTWGGVRWAGDYTVRTFFALGLPPEPSRQAALEREAAGHRDIIQGRFLDTYRNLTLKTLALLGWATTHCSGALFLLKADDDVFLNLPALVEHLQRSEGTSPAYLGRIHWRVRPDRDPNSHHHVPASLYPEGVFPPYCSGTAYVLSGDSLAAILGAARHVPMIPVEDVFVGLCARRAGLAPKHLARMAGSAHVPPDPCCYREVMFGVHQVAPAEMVAMWDEAGPREKPCSLVQRALGLLRCKALAWLS</sequence>
<keyword evidence="6" id="KW-0735">Signal-anchor</keyword>
<keyword evidence="11" id="KW-1185">Reference proteome</keyword>
<evidence type="ECO:0000313" key="11">
    <source>
        <dbReference type="Proteomes" id="UP001652642"/>
    </source>
</evidence>
<comment type="similarity">
    <text evidence="2 10">Belongs to the glycosyltransferase 31 family.</text>
</comment>
<organism evidence="11 12">
    <name type="scientific">Pogona vitticeps</name>
    <name type="common">central bearded dragon</name>
    <dbReference type="NCBI Taxonomy" id="103695"/>
    <lineage>
        <taxon>Eukaryota</taxon>
        <taxon>Metazoa</taxon>
        <taxon>Chordata</taxon>
        <taxon>Craniata</taxon>
        <taxon>Vertebrata</taxon>
        <taxon>Euteleostomi</taxon>
        <taxon>Lepidosauria</taxon>
        <taxon>Squamata</taxon>
        <taxon>Bifurcata</taxon>
        <taxon>Unidentata</taxon>
        <taxon>Episquamata</taxon>
        <taxon>Toxicofera</taxon>
        <taxon>Iguania</taxon>
        <taxon>Acrodonta</taxon>
        <taxon>Agamidae</taxon>
        <taxon>Amphibolurinae</taxon>
        <taxon>Pogona</taxon>
    </lineage>
</organism>
<evidence type="ECO:0000256" key="7">
    <source>
        <dbReference type="ARBA" id="ARBA00022989"/>
    </source>
</evidence>